<dbReference type="PANTHER" id="PTHR37299">
    <property type="entry name" value="TRANSCRIPTIONAL REGULATOR-RELATED"/>
    <property type="match status" value="1"/>
</dbReference>
<keyword evidence="1" id="KW-0597">Phosphoprotein</keyword>
<dbReference type="InterPro" id="IPR046947">
    <property type="entry name" value="LytR-like"/>
</dbReference>
<feature type="modified residue" description="4-aspartylphosphate" evidence="1">
    <location>
        <position position="70"/>
    </location>
</feature>
<dbReference type="Pfam" id="PF04397">
    <property type="entry name" value="LytTR"/>
    <property type="match status" value="1"/>
</dbReference>
<comment type="caution">
    <text evidence="4">The sequence shown here is derived from an EMBL/GenBank/DDBJ whole genome shotgun (WGS) entry which is preliminary data.</text>
</comment>
<feature type="domain" description="Response regulatory" evidence="2">
    <location>
        <begin position="18"/>
        <end position="130"/>
    </location>
</feature>
<dbReference type="SUPFAM" id="SSF52172">
    <property type="entry name" value="CheY-like"/>
    <property type="match status" value="1"/>
</dbReference>
<gene>
    <name evidence="4" type="ORF">I7X13_08570</name>
</gene>
<dbReference type="EMBL" id="JAEDAE010000003">
    <property type="protein sequence ID" value="MBH8558097.1"/>
    <property type="molecule type" value="Genomic_DNA"/>
</dbReference>
<evidence type="ECO:0000313" key="4">
    <source>
        <dbReference type="EMBL" id="MBH8558097.1"/>
    </source>
</evidence>
<dbReference type="InterPro" id="IPR001789">
    <property type="entry name" value="Sig_transdc_resp-reg_receiver"/>
</dbReference>
<dbReference type="SMART" id="SM00448">
    <property type="entry name" value="REC"/>
    <property type="match status" value="1"/>
</dbReference>
<keyword evidence="5" id="KW-1185">Reference proteome</keyword>
<dbReference type="PANTHER" id="PTHR37299:SF1">
    <property type="entry name" value="STAGE 0 SPORULATION PROTEIN A HOMOLOG"/>
    <property type="match status" value="1"/>
</dbReference>
<dbReference type="InterPro" id="IPR011006">
    <property type="entry name" value="CheY-like_superfamily"/>
</dbReference>
<evidence type="ECO:0000259" key="3">
    <source>
        <dbReference type="PROSITE" id="PS50930"/>
    </source>
</evidence>
<evidence type="ECO:0000259" key="2">
    <source>
        <dbReference type="PROSITE" id="PS50110"/>
    </source>
</evidence>
<proteinExistence type="predicted"/>
<dbReference type="SMART" id="SM00850">
    <property type="entry name" value="LytTR"/>
    <property type="match status" value="1"/>
</dbReference>
<dbReference type="InterPro" id="IPR007492">
    <property type="entry name" value="LytTR_DNA-bd_dom"/>
</dbReference>
<evidence type="ECO:0000256" key="1">
    <source>
        <dbReference type="PROSITE-ProRule" id="PRU00169"/>
    </source>
</evidence>
<feature type="domain" description="HTH LytTR-type" evidence="3">
    <location>
        <begin position="165"/>
        <end position="265"/>
    </location>
</feature>
<dbReference type="Gene3D" id="3.40.50.2300">
    <property type="match status" value="1"/>
</dbReference>
<dbReference type="Pfam" id="PF00072">
    <property type="entry name" value="Response_reg"/>
    <property type="match status" value="1"/>
</dbReference>
<reference evidence="4 5" key="1">
    <citation type="submission" date="2020-12" db="EMBL/GenBank/DDBJ databases">
        <title>Hymenobacter sp.</title>
        <authorList>
            <person name="Kim M.K."/>
        </authorList>
    </citation>
    <scope>NUCLEOTIDE SEQUENCE [LARGE SCALE GENOMIC DNA]</scope>
    <source>
        <strain evidence="4 5">BT442</strain>
    </source>
</reference>
<protein>
    <submittedName>
        <fullName evidence="4">Response regulator transcription factor</fullName>
    </submittedName>
</protein>
<dbReference type="Gene3D" id="2.40.50.1020">
    <property type="entry name" value="LytTr DNA-binding domain"/>
    <property type="match status" value="1"/>
</dbReference>
<organism evidence="4 5">
    <name type="scientific">Hymenobacter negativus</name>
    <dbReference type="NCBI Taxonomy" id="2795026"/>
    <lineage>
        <taxon>Bacteria</taxon>
        <taxon>Pseudomonadati</taxon>
        <taxon>Bacteroidota</taxon>
        <taxon>Cytophagia</taxon>
        <taxon>Cytophagales</taxon>
        <taxon>Hymenobacteraceae</taxon>
        <taxon>Hymenobacter</taxon>
    </lineage>
</organism>
<dbReference type="RefSeq" id="WP_198075168.1">
    <property type="nucleotide sequence ID" value="NZ_JAEDAE010000003.1"/>
</dbReference>
<accession>A0ABS0Q608</accession>
<dbReference type="PROSITE" id="PS50110">
    <property type="entry name" value="RESPONSE_REGULATORY"/>
    <property type="match status" value="1"/>
</dbReference>
<dbReference type="Proteomes" id="UP000625631">
    <property type="component" value="Unassembled WGS sequence"/>
</dbReference>
<sequence length="267" mass="29915">MPAPESVTPATAAPFVINCVAVDDEPLALGLVCSFIEQTPFLRLVGRHESAVAALRSLHERPDAQLLFLDIKMPDLSGLELAKVLQHGPRVIFTTAFNQYALEGFRVDALDYLLKPFDYQEFLRAALKAKTYFEMKQASEMPAPTTTTPPIHLPANPPQPEEDHIYLKVEYQLVRVPLADIVYVEGLKDYVKVHLATQTRPLLSLTSLRGMEEKLPASKFLRIHRSYIVGLGHIQSVGRGTVQIAGETLPVSDGYREAFDQFFSRWK</sequence>
<evidence type="ECO:0000313" key="5">
    <source>
        <dbReference type="Proteomes" id="UP000625631"/>
    </source>
</evidence>
<name>A0ABS0Q608_9BACT</name>
<dbReference type="PROSITE" id="PS50930">
    <property type="entry name" value="HTH_LYTTR"/>
    <property type="match status" value="1"/>
</dbReference>